<dbReference type="PANTHER" id="PTHR13408:SF0">
    <property type="entry name" value="DNA-DIRECTED RNA POLYMERASE III SUBUNIT RPC4"/>
    <property type="match status" value="1"/>
</dbReference>
<evidence type="ECO:0000256" key="2">
    <source>
        <dbReference type="ARBA" id="ARBA00022478"/>
    </source>
</evidence>
<accession>A0A1N6LX05</accession>
<sequence>MLFKDEDVDEDDKINIEVQPMDFKPIESQSTVQTHDISTELAQIIDECLDNSVDHLQLSTLHDGIPHPISLEAISTSLNQEKIIVDDSSAVDTMLHVQLPKFLPMLDKESTIAASRGNNIAQQKQFDRKNETIEYNYAASTVNELPSGYLGKLRVYRNGTRTLDIGGTLYKVTEGTHSTSAQKFACYMPETEEFVLLGACNRCVTVSVDVNAMLFQNEH</sequence>
<keyword evidence="6" id="KW-1185">Reference proteome</keyword>
<protein>
    <submittedName>
        <fullName evidence="5">DNA-directed RNA polymerase III subunit RPC4, putative</fullName>
    </submittedName>
</protein>
<evidence type="ECO:0000313" key="5">
    <source>
        <dbReference type="EMBL" id="SIO73409.1"/>
    </source>
</evidence>
<dbReference type="InterPro" id="IPR007811">
    <property type="entry name" value="RPC4"/>
</dbReference>
<comment type="subcellular location">
    <subcellularLocation>
        <location evidence="1">Nucleus</location>
    </subcellularLocation>
</comment>
<reference evidence="5 6" key="3">
    <citation type="journal article" date="2016" name="Sci. Rep.">
        <title>Genome-wide diversity and gene expression profiling of Babesia microti isolates identify polymorphic genes that mediate host-pathogen interactions.</title>
        <authorList>
            <person name="Silva J.C."/>
            <person name="Cornillot E."/>
            <person name="McCracken C."/>
            <person name="Usmani-Brown S."/>
            <person name="Dwivedi A."/>
            <person name="Ifeonu O.O."/>
            <person name="Crabtree J."/>
            <person name="Gotia H.T."/>
            <person name="Virji A.Z."/>
            <person name="Reynes C."/>
            <person name="Colinge J."/>
            <person name="Kumar V."/>
            <person name="Lawres L."/>
            <person name="Pazzi J.E."/>
            <person name="Pablo J.V."/>
            <person name="Hung C."/>
            <person name="Brancato J."/>
            <person name="Kumari P."/>
            <person name="Orvis J."/>
            <person name="Tretina K."/>
            <person name="Chibucos M."/>
            <person name="Ott S."/>
            <person name="Sadzewicz L."/>
            <person name="Sengamalay N."/>
            <person name="Shetty A.C."/>
            <person name="Su Q."/>
            <person name="Tallon L."/>
            <person name="Fraser C.M."/>
            <person name="Frutos R."/>
            <person name="Molina D.M."/>
            <person name="Krause P.J."/>
            <person name="Ben Mamoun C."/>
        </authorList>
    </citation>
    <scope>NUCLEOTIDE SEQUENCE [LARGE SCALE GENOMIC DNA]</scope>
    <source>
        <strain evidence="5 6">RI</strain>
    </source>
</reference>
<evidence type="ECO:0000313" key="6">
    <source>
        <dbReference type="Proteomes" id="UP000002899"/>
    </source>
</evidence>
<evidence type="ECO:0000256" key="4">
    <source>
        <dbReference type="ARBA" id="ARBA00023242"/>
    </source>
</evidence>
<dbReference type="KEGG" id="bmic:BMR1_01G02730_2"/>
<gene>
    <name evidence="5" type="ORF">BMR1_01G02730_2</name>
</gene>
<keyword evidence="3" id="KW-0804">Transcription</keyword>
<evidence type="ECO:0000256" key="3">
    <source>
        <dbReference type="ARBA" id="ARBA00023163"/>
    </source>
</evidence>
<dbReference type="Pfam" id="PF05132">
    <property type="entry name" value="RNA_pol_Rpc4"/>
    <property type="match status" value="1"/>
</dbReference>
<organism evidence="5 6">
    <name type="scientific">Babesia microti (strain RI)</name>
    <dbReference type="NCBI Taxonomy" id="1133968"/>
    <lineage>
        <taxon>Eukaryota</taxon>
        <taxon>Sar</taxon>
        <taxon>Alveolata</taxon>
        <taxon>Apicomplexa</taxon>
        <taxon>Aconoidasida</taxon>
        <taxon>Piroplasmida</taxon>
        <taxon>Babesiidae</taxon>
        <taxon>Babesia</taxon>
    </lineage>
</organism>
<reference evidence="5 6" key="1">
    <citation type="journal article" date="2012" name="Nucleic Acids Res.">
        <title>Sequencing of the smallest Apicomplexan genome from the human pathogen Babesia microti.</title>
        <authorList>
            <person name="Cornillot E."/>
            <person name="Hadj-Kaddour K."/>
            <person name="Dassouli A."/>
            <person name="Noel B."/>
            <person name="Ranwez V."/>
            <person name="Vacherie B."/>
            <person name="Augagneur Y."/>
            <person name="Bres V."/>
            <person name="Duclos A."/>
            <person name="Randazzo S."/>
            <person name="Carcy B."/>
            <person name="Debierre-Grockiego F."/>
            <person name="Delbecq S."/>
            <person name="Moubri-Menage K."/>
            <person name="Shams-Eldin H."/>
            <person name="Usmani-Brown S."/>
            <person name="Bringaud F."/>
            <person name="Wincker P."/>
            <person name="Vivares C.P."/>
            <person name="Schwarz R.T."/>
            <person name="Schetters T.P."/>
            <person name="Krause P.J."/>
            <person name="Gorenflot A."/>
            <person name="Berry V."/>
            <person name="Barbe V."/>
            <person name="Ben Mamoun C."/>
        </authorList>
    </citation>
    <scope>NUCLEOTIDE SEQUENCE [LARGE SCALE GENOMIC DNA]</scope>
    <source>
        <strain evidence="5 6">RI</strain>
    </source>
</reference>
<dbReference type="GO" id="GO:0042797">
    <property type="term" value="P:tRNA transcription by RNA polymerase III"/>
    <property type="evidence" value="ECO:0007669"/>
    <property type="project" value="TreeGrafter"/>
</dbReference>
<dbReference type="GO" id="GO:0005666">
    <property type="term" value="C:RNA polymerase III complex"/>
    <property type="evidence" value="ECO:0007669"/>
    <property type="project" value="InterPro"/>
</dbReference>
<keyword evidence="4" id="KW-0539">Nucleus</keyword>
<dbReference type="GO" id="GO:0003677">
    <property type="term" value="F:DNA binding"/>
    <property type="evidence" value="ECO:0007669"/>
    <property type="project" value="InterPro"/>
</dbReference>
<dbReference type="PANTHER" id="PTHR13408">
    <property type="entry name" value="DNA-DIRECTED RNA POLYMERASE III"/>
    <property type="match status" value="1"/>
</dbReference>
<dbReference type="Proteomes" id="UP000002899">
    <property type="component" value="Chromosome I"/>
</dbReference>
<dbReference type="OrthoDB" id="5836119at2759"/>
<dbReference type="GeneID" id="24423617"/>
<dbReference type="AlphaFoldDB" id="A0A1N6LX05"/>
<dbReference type="EMBL" id="FO082871">
    <property type="protein sequence ID" value="SIO73409.1"/>
    <property type="molecule type" value="Genomic_DNA"/>
</dbReference>
<dbReference type="VEuPathDB" id="PiroplasmaDB:BMR1_01G02730_2"/>
<name>A0A1N6LX05_BABMR</name>
<keyword evidence="2 5" id="KW-0240">DNA-directed RNA polymerase</keyword>
<dbReference type="RefSeq" id="XP_021337510.1">
    <property type="nucleotide sequence ID" value="XM_021482921.1"/>
</dbReference>
<reference evidence="5 6" key="2">
    <citation type="journal article" date="2013" name="PLoS ONE">
        <title>Whole genome mapping and re-organization of the nuclear and mitochondrial genomes of Babesia microti isolates.</title>
        <authorList>
            <person name="Cornillot E."/>
            <person name="Dassouli A."/>
            <person name="Garg A."/>
            <person name="Pachikara N."/>
            <person name="Randazzo S."/>
            <person name="Depoix D."/>
            <person name="Carcy B."/>
            <person name="Delbecq S."/>
            <person name="Frutos R."/>
            <person name="Silva J.C."/>
            <person name="Sutton R."/>
            <person name="Krause P.J."/>
            <person name="Mamoun C.B."/>
        </authorList>
    </citation>
    <scope>NUCLEOTIDE SEQUENCE [LARGE SCALE GENOMIC DNA]</scope>
    <source>
        <strain evidence="5 6">RI</strain>
    </source>
</reference>
<proteinExistence type="predicted"/>
<evidence type="ECO:0000256" key="1">
    <source>
        <dbReference type="ARBA" id="ARBA00004123"/>
    </source>
</evidence>